<dbReference type="EMBL" id="AZDZ01000003">
    <property type="protein sequence ID" value="KRK80644.1"/>
    <property type="molecule type" value="Genomic_DNA"/>
</dbReference>
<dbReference type="Proteomes" id="UP000051248">
    <property type="component" value="Unassembled WGS sequence"/>
</dbReference>
<accession>A0A0R1KI56</accession>
<organism evidence="1 2">
    <name type="scientific">Companilactobacillus nodensis DSM 19682 = JCM 14932 = NBRC 107160</name>
    <dbReference type="NCBI Taxonomy" id="1423775"/>
    <lineage>
        <taxon>Bacteria</taxon>
        <taxon>Bacillati</taxon>
        <taxon>Bacillota</taxon>
        <taxon>Bacilli</taxon>
        <taxon>Lactobacillales</taxon>
        <taxon>Lactobacillaceae</taxon>
        <taxon>Companilactobacillus</taxon>
    </lineage>
</organism>
<protein>
    <recommendedName>
        <fullName evidence="3">HTH marR-type domain-containing protein</fullName>
    </recommendedName>
</protein>
<dbReference type="PATRIC" id="fig|1423775.4.peg.2108"/>
<keyword evidence="2" id="KW-1185">Reference proteome</keyword>
<sequence>MIKKLEKQDLVIRRVDPNDSHQKRLFLLPKGEDAAQQVNEVFHELNEIVMLANLDNNGQLQELFEMLLVNYHENN</sequence>
<dbReference type="SUPFAM" id="SSF46785">
    <property type="entry name" value="Winged helix' DNA-binding domain"/>
    <property type="match status" value="1"/>
</dbReference>
<dbReference type="InterPro" id="IPR036388">
    <property type="entry name" value="WH-like_DNA-bd_sf"/>
</dbReference>
<dbReference type="eggNOG" id="COG1846">
    <property type="taxonomic scope" value="Bacteria"/>
</dbReference>
<comment type="caution">
    <text evidence="1">The sequence shown here is derived from an EMBL/GenBank/DDBJ whole genome shotgun (WGS) entry which is preliminary data.</text>
</comment>
<proteinExistence type="predicted"/>
<dbReference type="InterPro" id="IPR036390">
    <property type="entry name" value="WH_DNA-bd_sf"/>
</dbReference>
<evidence type="ECO:0000313" key="2">
    <source>
        <dbReference type="Proteomes" id="UP000051248"/>
    </source>
</evidence>
<evidence type="ECO:0008006" key="3">
    <source>
        <dbReference type="Google" id="ProtNLM"/>
    </source>
</evidence>
<evidence type="ECO:0000313" key="1">
    <source>
        <dbReference type="EMBL" id="KRK80644.1"/>
    </source>
</evidence>
<reference evidence="1 2" key="1">
    <citation type="journal article" date="2015" name="Genome Announc.">
        <title>Expanding the biotechnology potential of lactobacilli through comparative genomics of 213 strains and associated genera.</title>
        <authorList>
            <person name="Sun Z."/>
            <person name="Harris H.M."/>
            <person name="McCann A."/>
            <person name="Guo C."/>
            <person name="Argimon S."/>
            <person name="Zhang W."/>
            <person name="Yang X."/>
            <person name="Jeffery I.B."/>
            <person name="Cooney J.C."/>
            <person name="Kagawa T.F."/>
            <person name="Liu W."/>
            <person name="Song Y."/>
            <person name="Salvetti E."/>
            <person name="Wrobel A."/>
            <person name="Rasinkangas P."/>
            <person name="Parkhill J."/>
            <person name="Rea M.C."/>
            <person name="O'Sullivan O."/>
            <person name="Ritari J."/>
            <person name="Douillard F.P."/>
            <person name="Paul Ross R."/>
            <person name="Yang R."/>
            <person name="Briner A.E."/>
            <person name="Felis G.E."/>
            <person name="de Vos W.M."/>
            <person name="Barrangou R."/>
            <person name="Klaenhammer T.R."/>
            <person name="Caufield P.W."/>
            <person name="Cui Y."/>
            <person name="Zhang H."/>
            <person name="O'Toole P.W."/>
        </authorList>
    </citation>
    <scope>NUCLEOTIDE SEQUENCE [LARGE SCALE GENOMIC DNA]</scope>
    <source>
        <strain evidence="1 2">DSM 19682</strain>
    </source>
</reference>
<dbReference type="AlphaFoldDB" id="A0A0R1KI56"/>
<name>A0A0R1KI56_9LACO</name>
<gene>
    <name evidence="1" type="ORF">FD03_GL002071</name>
</gene>
<dbReference type="Gene3D" id="1.10.10.10">
    <property type="entry name" value="Winged helix-like DNA-binding domain superfamily/Winged helix DNA-binding domain"/>
    <property type="match status" value="1"/>
</dbReference>